<dbReference type="RefSeq" id="WP_148979190.1">
    <property type="nucleotide sequence ID" value="NZ_JBNILI010000003.1"/>
</dbReference>
<organism evidence="2 3">
    <name type="scientific">Sutcliffiella horikoshii</name>
    <dbReference type="NCBI Taxonomy" id="79883"/>
    <lineage>
        <taxon>Bacteria</taxon>
        <taxon>Bacillati</taxon>
        <taxon>Bacillota</taxon>
        <taxon>Bacilli</taxon>
        <taxon>Bacillales</taxon>
        <taxon>Bacillaceae</taxon>
        <taxon>Sutcliffiella</taxon>
    </lineage>
</organism>
<protein>
    <submittedName>
        <fullName evidence="2">Uncharacterized protein</fullName>
    </submittedName>
</protein>
<dbReference type="Proteomes" id="UP000324517">
    <property type="component" value="Unassembled WGS sequence"/>
</dbReference>
<reference evidence="2 3" key="1">
    <citation type="submission" date="2019-08" db="EMBL/GenBank/DDBJ databases">
        <title>Bacillus genomes from the desert of Cuatro Cienegas, Coahuila.</title>
        <authorList>
            <person name="Olmedo-Alvarez G."/>
        </authorList>
    </citation>
    <scope>NUCLEOTIDE SEQUENCE [LARGE SCALE GENOMIC DNA]</scope>
    <source>
        <strain evidence="2 3">CH98b_3T</strain>
    </source>
</reference>
<dbReference type="OrthoDB" id="2365803at2"/>
<name>A0A5D4TBQ3_9BACI</name>
<proteinExistence type="predicted"/>
<evidence type="ECO:0000313" key="3">
    <source>
        <dbReference type="Proteomes" id="UP000324517"/>
    </source>
</evidence>
<comment type="caution">
    <text evidence="2">The sequence shown here is derived from an EMBL/GenBank/DDBJ whole genome shotgun (WGS) entry which is preliminary data.</text>
</comment>
<accession>A0A5D4TBQ3</accession>
<dbReference type="AlphaFoldDB" id="A0A5D4TBQ3"/>
<dbReference type="EMBL" id="VTET01000004">
    <property type="protein sequence ID" value="TYS72321.1"/>
    <property type="molecule type" value="Genomic_DNA"/>
</dbReference>
<evidence type="ECO:0000313" key="2">
    <source>
        <dbReference type="EMBL" id="TYS72321.1"/>
    </source>
</evidence>
<gene>
    <name evidence="2" type="ORF">FZC75_10205</name>
</gene>
<feature type="compositionally biased region" description="Basic residues" evidence="1">
    <location>
        <begin position="1"/>
        <end position="10"/>
    </location>
</feature>
<sequence length="74" mass="8610">MAKSKAKKLRDKQVREGMRNPENSRGTYALANLTTKTTKTKKEKLNQLYKKERQSRYGGDQENVVLYLLYLKSA</sequence>
<evidence type="ECO:0000256" key="1">
    <source>
        <dbReference type="SAM" id="MobiDB-lite"/>
    </source>
</evidence>
<feature type="region of interest" description="Disordered" evidence="1">
    <location>
        <begin position="1"/>
        <end position="25"/>
    </location>
</feature>